<dbReference type="RefSeq" id="WP_167210473.1">
    <property type="nucleotide sequence ID" value="NZ_JAASRO010000001.1"/>
</dbReference>
<proteinExistence type="predicted"/>
<dbReference type="Gene3D" id="3.40.109.10">
    <property type="entry name" value="NADH Oxidase"/>
    <property type="match status" value="1"/>
</dbReference>
<accession>A0A7X5VDF4</accession>
<protein>
    <submittedName>
        <fullName evidence="2">Nitroreductase</fullName>
    </submittedName>
</protein>
<feature type="domain" description="Nitroreductase" evidence="1">
    <location>
        <begin position="120"/>
        <end position="303"/>
    </location>
</feature>
<gene>
    <name evidence="2" type="ORF">BJY22_004875</name>
</gene>
<evidence type="ECO:0000313" key="2">
    <source>
        <dbReference type="EMBL" id="NIK59158.1"/>
    </source>
</evidence>
<dbReference type="Pfam" id="PF00881">
    <property type="entry name" value="Nitroreductase"/>
    <property type="match status" value="1"/>
</dbReference>
<organism evidence="2 3">
    <name type="scientific">Kribbella shirazensis</name>
    <dbReference type="NCBI Taxonomy" id="1105143"/>
    <lineage>
        <taxon>Bacteria</taxon>
        <taxon>Bacillati</taxon>
        <taxon>Actinomycetota</taxon>
        <taxon>Actinomycetes</taxon>
        <taxon>Propionibacteriales</taxon>
        <taxon>Kribbellaceae</taxon>
        <taxon>Kribbella</taxon>
    </lineage>
</organism>
<dbReference type="SUPFAM" id="SSF55469">
    <property type="entry name" value="FMN-dependent nitroreductase-like"/>
    <property type="match status" value="2"/>
</dbReference>
<dbReference type="AlphaFoldDB" id="A0A7X5VDF4"/>
<dbReference type="Proteomes" id="UP000555407">
    <property type="component" value="Unassembled WGS sequence"/>
</dbReference>
<dbReference type="EMBL" id="JAASRO010000001">
    <property type="protein sequence ID" value="NIK59158.1"/>
    <property type="molecule type" value="Genomic_DNA"/>
</dbReference>
<dbReference type="NCBIfam" id="NF047509">
    <property type="entry name" value="Rv3131_FMN_oxido"/>
    <property type="match status" value="1"/>
</dbReference>
<dbReference type="InterPro" id="IPR000415">
    <property type="entry name" value="Nitroreductase-like"/>
</dbReference>
<name>A0A7X5VDF4_9ACTN</name>
<evidence type="ECO:0000259" key="1">
    <source>
        <dbReference type="Pfam" id="PF00881"/>
    </source>
</evidence>
<dbReference type="GO" id="GO:0016491">
    <property type="term" value="F:oxidoreductase activity"/>
    <property type="evidence" value="ECO:0007669"/>
    <property type="project" value="InterPro"/>
</dbReference>
<dbReference type="PANTHER" id="PTHR23026">
    <property type="entry name" value="NADPH NITROREDUCTASE"/>
    <property type="match status" value="1"/>
</dbReference>
<reference evidence="2 3" key="1">
    <citation type="submission" date="2020-03" db="EMBL/GenBank/DDBJ databases">
        <title>Sequencing the genomes of 1000 actinobacteria strains.</title>
        <authorList>
            <person name="Klenk H.-P."/>
        </authorList>
    </citation>
    <scope>NUCLEOTIDE SEQUENCE [LARGE SCALE GENOMIC DNA]</scope>
    <source>
        <strain evidence="2 3">DSM 45490</strain>
    </source>
</reference>
<keyword evidence="3" id="KW-1185">Reference proteome</keyword>
<comment type="caution">
    <text evidence="2">The sequence shown here is derived from an EMBL/GenBank/DDBJ whole genome shotgun (WGS) entry which is preliminary data.</text>
</comment>
<sequence length="324" mass="35439">MSTTQYLTKDEVGILLTAAAHAPSMHNAQPWRFDIQDSVIDVLRDAERTLPAADPAGRMTCVGLGAAAFNLRVAAALLGHETTLAFEPDPAVPAVAVRVFLAERRVPVPGLSSLYSEVGRRHTYRGPMLDTPVPPEARQRLTAAAQAEGAQLHWLDGHQRTELSRILGIANERDVHDEDRLHERMHWIGGERDGDGVPDTALGPRAEAPAAVRDLGAGFDRADRGSAVFERKPAIAVLTTVAEDSHAWIRAGLALQHVLLTASSYDLGTSFLNQALEYADLRDEVRQLTGHTTWPQLIIRCGYPAHSSDHAPRRPWQATLGEWH</sequence>
<dbReference type="InterPro" id="IPR050627">
    <property type="entry name" value="Nitroreductase/BluB"/>
</dbReference>
<dbReference type="PANTHER" id="PTHR23026:SF123">
    <property type="entry name" value="NAD(P)H NITROREDUCTASE RV3131-RELATED"/>
    <property type="match status" value="1"/>
</dbReference>
<evidence type="ECO:0000313" key="3">
    <source>
        <dbReference type="Proteomes" id="UP000555407"/>
    </source>
</evidence>
<dbReference type="InterPro" id="IPR029479">
    <property type="entry name" value="Nitroreductase"/>
</dbReference>